<evidence type="ECO:0000313" key="2">
    <source>
        <dbReference type="Proteomes" id="UP000285301"/>
    </source>
</evidence>
<dbReference type="AlphaFoldDB" id="A0A443RJJ2"/>
<sequence>MSSQPGCGLYSVDWWIHGSVTCPREDDKCVKIIERKGVDVQVTRGCLSQIIVDRKDVPADTYEGCRPAAAQPNIAVYVENNIEELDLKRFVICHFNDKQKKTKFTQSPLTLFFFL</sequence>
<dbReference type="OrthoDB" id="6249205at2759"/>
<evidence type="ECO:0000313" key="1">
    <source>
        <dbReference type="EMBL" id="RWS15413.1"/>
    </source>
</evidence>
<dbReference type="STRING" id="1965070.A0A443RJJ2"/>
<reference evidence="1 2" key="1">
    <citation type="journal article" date="2018" name="Gigascience">
        <title>Genomes of trombidid mites reveal novel predicted allergens and laterally-transferred genes associated with secondary metabolism.</title>
        <authorList>
            <person name="Dong X."/>
            <person name="Chaisiri K."/>
            <person name="Xia D."/>
            <person name="Armstrong S.D."/>
            <person name="Fang Y."/>
            <person name="Donnelly M.J."/>
            <person name="Kadowaki T."/>
            <person name="McGarry J.W."/>
            <person name="Darby A.C."/>
            <person name="Makepeace B.L."/>
        </authorList>
    </citation>
    <scope>NUCLEOTIDE SEQUENCE [LARGE SCALE GENOMIC DNA]</scope>
    <source>
        <strain evidence="1">UoL-WK</strain>
    </source>
</reference>
<name>A0A443RJJ2_9ACAR</name>
<comment type="caution">
    <text evidence="1">The sequence shown here is derived from an EMBL/GenBank/DDBJ whole genome shotgun (WGS) entry which is preliminary data.</text>
</comment>
<keyword evidence="2" id="KW-1185">Reference proteome</keyword>
<dbReference type="EMBL" id="NCKU01000467">
    <property type="protein sequence ID" value="RWS15413.1"/>
    <property type="molecule type" value="Genomic_DNA"/>
</dbReference>
<dbReference type="Proteomes" id="UP000285301">
    <property type="component" value="Unassembled WGS sequence"/>
</dbReference>
<accession>A0A443RJJ2</accession>
<protein>
    <submittedName>
        <fullName evidence="1">Uncharacterized protein</fullName>
    </submittedName>
</protein>
<gene>
    <name evidence="1" type="ORF">B4U79_11953</name>
</gene>
<organism evidence="1 2">
    <name type="scientific">Dinothrombium tinctorium</name>
    <dbReference type="NCBI Taxonomy" id="1965070"/>
    <lineage>
        <taxon>Eukaryota</taxon>
        <taxon>Metazoa</taxon>
        <taxon>Ecdysozoa</taxon>
        <taxon>Arthropoda</taxon>
        <taxon>Chelicerata</taxon>
        <taxon>Arachnida</taxon>
        <taxon>Acari</taxon>
        <taxon>Acariformes</taxon>
        <taxon>Trombidiformes</taxon>
        <taxon>Prostigmata</taxon>
        <taxon>Anystina</taxon>
        <taxon>Parasitengona</taxon>
        <taxon>Trombidioidea</taxon>
        <taxon>Trombidiidae</taxon>
        <taxon>Dinothrombium</taxon>
    </lineage>
</organism>
<proteinExistence type="predicted"/>